<dbReference type="PANTHER" id="PTHR47926:SF400">
    <property type="entry name" value="PENTACOTRIPEPTIDE-REPEAT REGION OF PRORP DOMAIN-CONTAINING PROTEIN"/>
    <property type="match status" value="1"/>
</dbReference>
<evidence type="ECO:0000313" key="3">
    <source>
        <dbReference type="EMBL" id="KAK9275305.1"/>
    </source>
</evidence>
<accession>A0AAP0WRN7</accession>
<name>A0AAP0WRN7_LIQFO</name>
<dbReference type="PROSITE" id="PS51375">
    <property type="entry name" value="PPR"/>
    <property type="match status" value="2"/>
</dbReference>
<feature type="repeat" description="PPR" evidence="2">
    <location>
        <begin position="52"/>
        <end position="86"/>
    </location>
</feature>
<evidence type="ECO:0000313" key="4">
    <source>
        <dbReference type="Proteomes" id="UP001415857"/>
    </source>
</evidence>
<dbReference type="Pfam" id="PF13041">
    <property type="entry name" value="PPR_2"/>
    <property type="match status" value="1"/>
</dbReference>
<evidence type="ECO:0008006" key="5">
    <source>
        <dbReference type="Google" id="ProtNLM"/>
    </source>
</evidence>
<dbReference type="GO" id="GO:0009451">
    <property type="term" value="P:RNA modification"/>
    <property type="evidence" value="ECO:0007669"/>
    <property type="project" value="InterPro"/>
</dbReference>
<protein>
    <recommendedName>
        <fullName evidence="5">Pentatricopeptide repeat-containing protein</fullName>
    </recommendedName>
</protein>
<dbReference type="GO" id="GO:0003723">
    <property type="term" value="F:RNA binding"/>
    <property type="evidence" value="ECO:0007669"/>
    <property type="project" value="InterPro"/>
</dbReference>
<feature type="repeat" description="PPR" evidence="2">
    <location>
        <begin position="87"/>
        <end position="120"/>
    </location>
</feature>
<comment type="caution">
    <text evidence="3">The sequence shown here is derived from an EMBL/GenBank/DDBJ whole genome shotgun (WGS) entry which is preliminary data.</text>
</comment>
<dbReference type="PANTHER" id="PTHR47926">
    <property type="entry name" value="PENTATRICOPEPTIDE REPEAT-CONTAINING PROTEIN"/>
    <property type="match status" value="1"/>
</dbReference>
<keyword evidence="1" id="KW-0677">Repeat</keyword>
<dbReference type="FunFam" id="1.25.40.10:FF:000144">
    <property type="entry name" value="Pentatricopeptide repeat-containing protein, mitochondrial"/>
    <property type="match status" value="1"/>
</dbReference>
<reference evidence="3 4" key="1">
    <citation type="journal article" date="2024" name="Plant J.">
        <title>Genome sequences and population genomics reveal climatic adaptation and genomic divergence between two closely related sweetgum species.</title>
        <authorList>
            <person name="Xu W.Q."/>
            <person name="Ren C.Q."/>
            <person name="Zhang X.Y."/>
            <person name="Comes H.P."/>
            <person name="Liu X.H."/>
            <person name="Li Y.G."/>
            <person name="Kettle C.J."/>
            <person name="Jalonen R."/>
            <person name="Gaisberger H."/>
            <person name="Ma Y.Z."/>
            <person name="Qiu Y.X."/>
        </authorList>
    </citation>
    <scope>NUCLEOTIDE SEQUENCE [LARGE SCALE GENOMIC DNA]</scope>
    <source>
        <strain evidence="3">Hangzhou</strain>
    </source>
</reference>
<dbReference type="NCBIfam" id="TIGR00756">
    <property type="entry name" value="PPR"/>
    <property type="match status" value="3"/>
</dbReference>
<dbReference type="InterPro" id="IPR046960">
    <property type="entry name" value="PPR_At4g14850-like_plant"/>
</dbReference>
<sequence length="120" mass="13446">MPLIWEGVHMGLLLRNMSGLNVIVETSLIDMYVKCGCLEKGLCIFQKICKKNQLSYSVMISGLAMHGHAREALRVFSEMLEEGLEPDVVVYVGVLSACSHAGLVDEGLKCFHRMKFEPWD</sequence>
<proteinExistence type="predicted"/>
<dbReference type="InterPro" id="IPR011990">
    <property type="entry name" value="TPR-like_helical_dom_sf"/>
</dbReference>
<dbReference type="Proteomes" id="UP001415857">
    <property type="component" value="Unassembled WGS sequence"/>
</dbReference>
<dbReference type="AlphaFoldDB" id="A0AAP0WRN7"/>
<organism evidence="3 4">
    <name type="scientific">Liquidambar formosana</name>
    <name type="common">Formosan gum</name>
    <dbReference type="NCBI Taxonomy" id="63359"/>
    <lineage>
        <taxon>Eukaryota</taxon>
        <taxon>Viridiplantae</taxon>
        <taxon>Streptophyta</taxon>
        <taxon>Embryophyta</taxon>
        <taxon>Tracheophyta</taxon>
        <taxon>Spermatophyta</taxon>
        <taxon>Magnoliopsida</taxon>
        <taxon>eudicotyledons</taxon>
        <taxon>Gunneridae</taxon>
        <taxon>Pentapetalae</taxon>
        <taxon>Saxifragales</taxon>
        <taxon>Altingiaceae</taxon>
        <taxon>Liquidambar</taxon>
    </lineage>
</organism>
<dbReference type="Gene3D" id="1.25.40.10">
    <property type="entry name" value="Tetratricopeptide repeat domain"/>
    <property type="match status" value="1"/>
</dbReference>
<dbReference type="EMBL" id="JBBPBK010000011">
    <property type="protein sequence ID" value="KAK9275305.1"/>
    <property type="molecule type" value="Genomic_DNA"/>
</dbReference>
<keyword evidence="4" id="KW-1185">Reference proteome</keyword>
<dbReference type="InterPro" id="IPR002885">
    <property type="entry name" value="PPR_rpt"/>
</dbReference>
<evidence type="ECO:0000256" key="2">
    <source>
        <dbReference type="PROSITE-ProRule" id="PRU00708"/>
    </source>
</evidence>
<evidence type="ECO:0000256" key="1">
    <source>
        <dbReference type="ARBA" id="ARBA00022737"/>
    </source>
</evidence>
<gene>
    <name evidence="3" type="ORF">L1049_022567</name>
</gene>